<organism evidence="1 2">
    <name type="scientific">Bauhinia variegata</name>
    <name type="common">Purple orchid tree</name>
    <name type="synonym">Phanera variegata</name>
    <dbReference type="NCBI Taxonomy" id="167791"/>
    <lineage>
        <taxon>Eukaryota</taxon>
        <taxon>Viridiplantae</taxon>
        <taxon>Streptophyta</taxon>
        <taxon>Embryophyta</taxon>
        <taxon>Tracheophyta</taxon>
        <taxon>Spermatophyta</taxon>
        <taxon>Magnoliopsida</taxon>
        <taxon>eudicotyledons</taxon>
        <taxon>Gunneridae</taxon>
        <taxon>Pentapetalae</taxon>
        <taxon>rosids</taxon>
        <taxon>fabids</taxon>
        <taxon>Fabales</taxon>
        <taxon>Fabaceae</taxon>
        <taxon>Cercidoideae</taxon>
        <taxon>Cercideae</taxon>
        <taxon>Bauhiniinae</taxon>
        <taxon>Bauhinia</taxon>
    </lineage>
</organism>
<evidence type="ECO:0000313" key="1">
    <source>
        <dbReference type="EMBL" id="KAI4356332.1"/>
    </source>
</evidence>
<protein>
    <submittedName>
        <fullName evidence="1">Uncharacterized protein</fullName>
    </submittedName>
</protein>
<evidence type="ECO:0000313" key="2">
    <source>
        <dbReference type="Proteomes" id="UP000828941"/>
    </source>
</evidence>
<comment type="caution">
    <text evidence="1">The sequence shown here is derived from an EMBL/GenBank/DDBJ whole genome shotgun (WGS) entry which is preliminary data.</text>
</comment>
<dbReference type="Proteomes" id="UP000828941">
    <property type="component" value="Chromosome 1"/>
</dbReference>
<sequence>MWWFATTSAAAPFHAPAITLAGAARVLGPLITRRARAESTADATRAAVPTLLLPELAANAAPAAAVLRAVPDPRPSRSRPYLI</sequence>
<keyword evidence="2" id="KW-1185">Reference proteome</keyword>
<reference evidence="1 2" key="1">
    <citation type="journal article" date="2022" name="DNA Res.">
        <title>Chromosomal-level genome assembly of the orchid tree Bauhinia variegata (Leguminosae; Cercidoideae) supports the allotetraploid origin hypothesis of Bauhinia.</title>
        <authorList>
            <person name="Zhong Y."/>
            <person name="Chen Y."/>
            <person name="Zheng D."/>
            <person name="Pang J."/>
            <person name="Liu Y."/>
            <person name="Luo S."/>
            <person name="Meng S."/>
            <person name="Qian L."/>
            <person name="Wei D."/>
            <person name="Dai S."/>
            <person name="Zhou R."/>
        </authorList>
    </citation>
    <scope>NUCLEOTIDE SEQUENCE [LARGE SCALE GENOMIC DNA]</scope>
    <source>
        <strain evidence="1">BV-YZ2020</strain>
    </source>
</reference>
<accession>A0ACB9Q698</accession>
<dbReference type="EMBL" id="CM039426">
    <property type="protein sequence ID" value="KAI4356332.1"/>
    <property type="molecule type" value="Genomic_DNA"/>
</dbReference>
<proteinExistence type="predicted"/>
<name>A0ACB9Q698_BAUVA</name>
<gene>
    <name evidence="1" type="ORF">L6164_000362</name>
</gene>